<feature type="transmembrane region" description="Helical" evidence="1">
    <location>
        <begin position="242"/>
        <end position="263"/>
    </location>
</feature>
<dbReference type="EMBL" id="RBZV01000002">
    <property type="protein sequence ID" value="RKP50864.1"/>
    <property type="molecule type" value="Genomic_DNA"/>
</dbReference>
<dbReference type="AlphaFoldDB" id="A0A494XRV6"/>
<feature type="transmembrane region" description="Helical" evidence="1">
    <location>
        <begin position="12"/>
        <end position="31"/>
    </location>
</feature>
<feature type="transmembrane region" description="Helical" evidence="1">
    <location>
        <begin position="103"/>
        <end position="123"/>
    </location>
</feature>
<keyword evidence="1" id="KW-0812">Transmembrane</keyword>
<feature type="transmembrane region" description="Helical" evidence="1">
    <location>
        <begin position="186"/>
        <end position="203"/>
    </location>
</feature>
<keyword evidence="3" id="KW-1185">Reference proteome</keyword>
<accession>A0A494XRV6</accession>
<dbReference type="Proteomes" id="UP000280434">
    <property type="component" value="Unassembled WGS sequence"/>
</dbReference>
<keyword evidence="1" id="KW-1133">Transmembrane helix</keyword>
<feature type="transmembrane region" description="Helical" evidence="1">
    <location>
        <begin position="160"/>
        <end position="179"/>
    </location>
</feature>
<evidence type="ECO:0000313" key="2">
    <source>
        <dbReference type="EMBL" id="RKP50864.1"/>
    </source>
</evidence>
<feature type="transmembrane region" description="Helical" evidence="1">
    <location>
        <begin position="209"/>
        <end position="230"/>
    </location>
</feature>
<feature type="transmembrane region" description="Helical" evidence="1">
    <location>
        <begin position="391"/>
        <end position="413"/>
    </location>
</feature>
<feature type="transmembrane region" description="Helical" evidence="1">
    <location>
        <begin position="419"/>
        <end position="439"/>
    </location>
</feature>
<comment type="caution">
    <text evidence="2">The sequence shown here is derived from an EMBL/GenBank/DDBJ whole genome shotgun (WGS) entry which is preliminary data.</text>
</comment>
<organism evidence="2 3">
    <name type="scientific">Trinickia fusca</name>
    <dbReference type="NCBI Taxonomy" id="2419777"/>
    <lineage>
        <taxon>Bacteria</taxon>
        <taxon>Pseudomonadati</taxon>
        <taxon>Pseudomonadota</taxon>
        <taxon>Betaproteobacteria</taxon>
        <taxon>Burkholderiales</taxon>
        <taxon>Burkholderiaceae</taxon>
        <taxon>Trinickia</taxon>
    </lineage>
</organism>
<evidence type="ECO:0000313" key="3">
    <source>
        <dbReference type="Proteomes" id="UP000280434"/>
    </source>
</evidence>
<reference evidence="2 3" key="1">
    <citation type="submission" date="2018-10" db="EMBL/GenBank/DDBJ databases">
        <title>Paraburkholderia sp. 7MK8-2, isolated from soil.</title>
        <authorList>
            <person name="Gao Z.-H."/>
            <person name="Qiu L.-H."/>
        </authorList>
    </citation>
    <scope>NUCLEOTIDE SEQUENCE [LARGE SCALE GENOMIC DNA]</scope>
    <source>
        <strain evidence="2 3">7MK8-2</strain>
    </source>
</reference>
<sequence length="468" mass="52264">MRFEKTPLKKTPSWLYFAFSFLVLLIIGLFMRDGWPLPRLMASVDHLVDGLVGWNDPRSFGTAAKDIAAHGQLSGDNAWIFHLWPPGFIFLEAGILKVFGADVPIIFVLEFFCCAFLGVMLLLQRDFLRPLIGRVASEVAPFILFLFPVARIFLVEPAGVILGEAFSVASFLSGVLLVLRAIQAERLAWAVLAGLFLAVAAYFRSQYESLMLAATAVAVPLVLWQAVKIVRGAAQTKHQATVIVRSLLVALMVAHVLMLPWRIRNYHDRGGMGWVQTMDIVIQNALSSNEILLAGDGEFVIAGGGNLACRLEPGYCGKTEKSLFFKAFLHHMPEWYGIKLSLVPDYWMASPRNMSLIRYPASLVERIVNLVLMACVVMIVPLLGATRKHPVWPILLWANLSFFGGFFVIFSLVQFEVRYFYLIKIYGLVMCIMLASIAWSQFSLRKRLAGAVSVGEECYSESERSSRT</sequence>
<evidence type="ECO:0000256" key="1">
    <source>
        <dbReference type="SAM" id="Phobius"/>
    </source>
</evidence>
<feature type="transmembrane region" description="Helical" evidence="1">
    <location>
        <begin position="367"/>
        <end position="384"/>
    </location>
</feature>
<feature type="transmembrane region" description="Helical" evidence="1">
    <location>
        <begin position="135"/>
        <end position="154"/>
    </location>
</feature>
<name>A0A494XRV6_9BURK</name>
<protein>
    <recommendedName>
        <fullName evidence="4">Glycosyltransferase RgtA/B/C/D-like domain-containing protein</fullName>
    </recommendedName>
</protein>
<proteinExistence type="predicted"/>
<gene>
    <name evidence="2" type="ORF">D7S89_07270</name>
</gene>
<evidence type="ECO:0008006" key="4">
    <source>
        <dbReference type="Google" id="ProtNLM"/>
    </source>
</evidence>
<keyword evidence="1" id="KW-0472">Membrane</keyword>